<sequence>MQFDFTDQIKQKTDKELTDIYINSRNYNPEFVRLAKEELLARNIVLENFAVQKQEAEQSVKEELKEGKDGNPLYIFLCFMLALLGGLLGIYAGYVYSQSKIKTDGGETYYAYNKQTRQMGKLMMLVGVLAFLFIIFR</sequence>
<proteinExistence type="predicted"/>
<reference evidence="2 3" key="1">
    <citation type="submission" date="2019-01" db="EMBL/GenBank/DDBJ databases">
        <title>Lacibacter sp. strain TTM-7.</title>
        <authorList>
            <person name="Chen W.-M."/>
        </authorList>
    </citation>
    <scope>NUCLEOTIDE SEQUENCE [LARGE SCALE GENOMIC DNA]</scope>
    <source>
        <strain evidence="2 3">TTM-7</strain>
    </source>
</reference>
<protein>
    <submittedName>
        <fullName evidence="2">Uncharacterized protein</fullName>
    </submittedName>
</protein>
<evidence type="ECO:0000256" key="1">
    <source>
        <dbReference type="SAM" id="Phobius"/>
    </source>
</evidence>
<dbReference type="AlphaFoldDB" id="A0A4Q1CMV1"/>
<evidence type="ECO:0000313" key="2">
    <source>
        <dbReference type="EMBL" id="RXK62021.1"/>
    </source>
</evidence>
<keyword evidence="1" id="KW-0472">Membrane</keyword>
<keyword evidence="3" id="KW-1185">Reference proteome</keyword>
<organism evidence="2 3">
    <name type="scientific">Lacibacter luteus</name>
    <dbReference type="NCBI Taxonomy" id="2508719"/>
    <lineage>
        <taxon>Bacteria</taxon>
        <taxon>Pseudomonadati</taxon>
        <taxon>Bacteroidota</taxon>
        <taxon>Chitinophagia</taxon>
        <taxon>Chitinophagales</taxon>
        <taxon>Chitinophagaceae</taxon>
        <taxon>Lacibacter</taxon>
    </lineage>
</organism>
<comment type="caution">
    <text evidence="2">The sequence shown here is derived from an EMBL/GenBank/DDBJ whole genome shotgun (WGS) entry which is preliminary data.</text>
</comment>
<keyword evidence="1" id="KW-0812">Transmembrane</keyword>
<dbReference type="RefSeq" id="WP_129129393.1">
    <property type="nucleotide sequence ID" value="NZ_SDHW01000001.1"/>
</dbReference>
<feature type="transmembrane region" description="Helical" evidence="1">
    <location>
        <begin position="73"/>
        <end position="97"/>
    </location>
</feature>
<dbReference type="EMBL" id="SDHW01000001">
    <property type="protein sequence ID" value="RXK62021.1"/>
    <property type="molecule type" value="Genomic_DNA"/>
</dbReference>
<dbReference type="Proteomes" id="UP000290204">
    <property type="component" value="Unassembled WGS sequence"/>
</dbReference>
<gene>
    <name evidence="2" type="ORF">ESA94_03115</name>
</gene>
<feature type="transmembrane region" description="Helical" evidence="1">
    <location>
        <begin position="118"/>
        <end position="136"/>
    </location>
</feature>
<accession>A0A4Q1CMV1</accession>
<keyword evidence="1" id="KW-1133">Transmembrane helix</keyword>
<evidence type="ECO:0000313" key="3">
    <source>
        <dbReference type="Proteomes" id="UP000290204"/>
    </source>
</evidence>
<dbReference type="OrthoDB" id="762068at2"/>
<name>A0A4Q1CMV1_9BACT</name>